<feature type="compositionally biased region" description="Acidic residues" evidence="1">
    <location>
        <begin position="179"/>
        <end position="200"/>
    </location>
</feature>
<protein>
    <submittedName>
        <fullName evidence="2">Uncharacterized protein</fullName>
    </submittedName>
</protein>
<feature type="region of interest" description="Disordered" evidence="1">
    <location>
        <begin position="68"/>
        <end position="134"/>
    </location>
</feature>
<proteinExistence type="predicted"/>
<evidence type="ECO:0000256" key="1">
    <source>
        <dbReference type="SAM" id="MobiDB-lite"/>
    </source>
</evidence>
<sequence>MPSLSPKTWTPTRKSSSRVDLPKLEELTDEQRKELYDKNFEEISTLRHNVYSRLNIWPGNTFLPVKINGSKKPSYKQDLQQHQHQQQQQLQQKRQQQQQQQQRQHEHQQMQQQQKKQNQQKVQPQQARDETSMDWNKDLVENINIYNRPTSTLSSYPILDGVAKATISSEGAAAASVDSSDDEFPSFSEQDLEDMDYEQF</sequence>
<reference evidence="2 3" key="1">
    <citation type="journal article" date="2021" name="Elife">
        <title>Chloroplast acquisition without the gene transfer in kleptoplastic sea slugs, Plakobranchus ocellatus.</title>
        <authorList>
            <person name="Maeda T."/>
            <person name="Takahashi S."/>
            <person name="Yoshida T."/>
            <person name="Shimamura S."/>
            <person name="Takaki Y."/>
            <person name="Nagai Y."/>
            <person name="Toyoda A."/>
            <person name="Suzuki Y."/>
            <person name="Arimoto A."/>
            <person name="Ishii H."/>
            <person name="Satoh N."/>
            <person name="Nishiyama T."/>
            <person name="Hasebe M."/>
            <person name="Maruyama T."/>
            <person name="Minagawa J."/>
            <person name="Obokata J."/>
            <person name="Shigenobu S."/>
        </authorList>
    </citation>
    <scope>NUCLEOTIDE SEQUENCE [LARGE SCALE GENOMIC DNA]</scope>
</reference>
<feature type="compositionally biased region" description="Low complexity" evidence="1">
    <location>
        <begin position="80"/>
        <end position="102"/>
    </location>
</feature>
<feature type="compositionally biased region" description="Low complexity" evidence="1">
    <location>
        <begin position="109"/>
        <end position="126"/>
    </location>
</feature>
<keyword evidence="3" id="KW-1185">Reference proteome</keyword>
<comment type="caution">
    <text evidence="2">The sequence shown here is derived from an EMBL/GenBank/DDBJ whole genome shotgun (WGS) entry which is preliminary data.</text>
</comment>
<name>A0AAV4FSP3_9GAST</name>
<accession>A0AAV4FSP3</accession>
<evidence type="ECO:0000313" key="2">
    <source>
        <dbReference type="EMBL" id="GFR76129.1"/>
    </source>
</evidence>
<dbReference type="EMBL" id="BMAT01008004">
    <property type="protein sequence ID" value="GFR76129.1"/>
    <property type="molecule type" value="Genomic_DNA"/>
</dbReference>
<feature type="region of interest" description="Disordered" evidence="1">
    <location>
        <begin position="170"/>
        <end position="200"/>
    </location>
</feature>
<feature type="compositionally biased region" description="Polar residues" evidence="1">
    <location>
        <begin position="1"/>
        <end position="14"/>
    </location>
</feature>
<feature type="region of interest" description="Disordered" evidence="1">
    <location>
        <begin position="1"/>
        <end position="25"/>
    </location>
</feature>
<dbReference type="AlphaFoldDB" id="A0AAV4FSP3"/>
<dbReference type="Proteomes" id="UP000762676">
    <property type="component" value="Unassembled WGS sequence"/>
</dbReference>
<organism evidence="2 3">
    <name type="scientific">Elysia marginata</name>
    <dbReference type="NCBI Taxonomy" id="1093978"/>
    <lineage>
        <taxon>Eukaryota</taxon>
        <taxon>Metazoa</taxon>
        <taxon>Spiralia</taxon>
        <taxon>Lophotrochozoa</taxon>
        <taxon>Mollusca</taxon>
        <taxon>Gastropoda</taxon>
        <taxon>Heterobranchia</taxon>
        <taxon>Euthyneura</taxon>
        <taxon>Panpulmonata</taxon>
        <taxon>Sacoglossa</taxon>
        <taxon>Placobranchoidea</taxon>
        <taxon>Plakobranchidae</taxon>
        <taxon>Elysia</taxon>
    </lineage>
</organism>
<gene>
    <name evidence="2" type="ORF">ElyMa_003937500</name>
</gene>
<evidence type="ECO:0000313" key="3">
    <source>
        <dbReference type="Proteomes" id="UP000762676"/>
    </source>
</evidence>